<proteinExistence type="predicted"/>
<keyword evidence="2" id="KW-1185">Reference proteome</keyword>
<dbReference type="EMBL" id="FORT01000017">
    <property type="protein sequence ID" value="SFK66335.1"/>
    <property type="molecule type" value="Genomic_DNA"/>
</dbReference>
<protein>
    <submittedName>
        <fullName evidence="1">Uncharacterized protein</fullName>
    </submittedName>
</protein>
<dbReference type="AlphaFoldDB" id="A0A1I4BC33"/>
<sequence length="157" mass="17377">MALALILLMILSGCADVKTHGEPHEKEKTVSSVEARVEKYLSSDDISIFVENKAAKPDEFIVYSSLPPKGQELERKILALRIVNQVMRDYPKATFISIWDNAEAAGQIAKNGDLDASWDGYLHHVAFAIKNAYGVRVSYALGPDDFDNISFGMSLSR</sequence>
<accession>A0A1I4BC33</accession>
<reference evidence="2" key="1">
    <citation type="submission" date="2016-10" db="EMBL/GenBank/DDBJ databases">
        <authorList>
            <person name="Varghese N."/>
            <person name="Submissions S."/>
        </authorList>
    </citation>
    <scope>NUCLEOTIDE SEQUENCE [LARGE SCALE GENOMIC DNA]</scope>
    <source>
        <strain evidence="2">OK042</strain>
    </source>
</reference>
<evidence type="ECO:0000313" key="1">
    <source>
        <dbReference type="EMBL" id="SFK66335.1"/>
    </source>
</evidence>
<dbReference type="Proteomes" id="UP000198915">
    <property type="component" value="Unassembled WGS sequence"/>
</dbReference>
<organism evidence="1 2">
    <name type="scientific">Brevibacillus centrosporus</name>
    <dbReference type="NCBI Taxonomy" id="54910"/>
    <lineage>
        <taxon>Bacteria</taxon>
        <taxon>Bacillati</taxon>
        <taxon>Bacillota</taxon>
        <taxon>Bacilli</taxon>
        <taxon>Bacillales</taxon>
        <taxon>Paenibacillaceae</taxon>
        <taxon>Brevibacillus</taxon>
    </lineage>
</organism>
<name>A0A1I4BC33_9BACL</name>
<evidence type="ECO:0000313" key="2">
    <source>
        <dbReference type="Proteomes" id="UP000198915"/>
    </source>
</evidence>
<gene>
    <name evidence="1" type="ORF">SAMN05518846_11763</name>
</gene>